<dbReference type="Pfam" id="PF13041">
    <property type="entry name" value="PPR_2"/>
    <property type="match status" value="2"/>
</dbReference>
<feature type="repeat" description="PPR" evidence="2">
    <location>
        <begin position="362"/>
        <end position="396"/>
    </location>
</feature>
<proteinExistence type="predicted"/>
<feature type="repeat" description="PPR" evidence="2">
    <location>
        <begin position="574"/>
        <end position="608"/>
    </location>
</feature>
<feature type="repeat" description="PPR" evidence="2">
    <location>
        <begin position="397"/>
        <end position="427"/>
    </location>
</feature>
<evidence type="ECO:0000256" key="1">
    <source>
        <dbReference type="ARBA" id="ARBA00022737"/>
    </source>
</evidence>
<dbReference type="Pfam" id="PF01535">
    <property type="entry name" value="PPR"/>
    <property type="match status" value="4"/>
</dbReference>
<dbReference type="STRING" id="1088818.A0A2I0AHN5"/>
<dbReference type="GO" id="GO:0003729">
    <property type="term" value="F:mRNA binding"/>
    <property type="evidence" value="ECO:0007669"/>
    <property type="project" value="TreeGrafter"/>
</dbReference>
<dbReference type="InterPro" id="IPR002885">
    <property type="entry name" value="PPR_rpt"/>
</dbReference>
<reference evidence="3 4" key="1">
    <citation type="journal article" date="2017" name="Nature">
        <title>The Apostasia genome and the evolution of orchids.</title>
        <authorList>
            <person name="Zhang G.Q."/>
            <person name="Liu K.W."/>
            <person name="Li Z."/>
            <person name="Lohaus R."/>
            <person name="Hsiao Y.Y."/>
            <person name="Niu S.C."/>
            <person name="Wang J.Y."/>
            <person name="Lin Y.C."/>
            <person name="Xu Q."/>
            <person name="Chen L.J."/>
            <person name="Yoshida K."/>
            <person name="Fujiwara S."/>
            <person name="Wang Z.W."/>
            <person name="Zhang Y.Q."/>
            <person name="Mitsuda N."/>
            <person name="Wang M."/>
            <person name="Liu G.H."/>
            <person name="Pecoraro L."/>
            <person name="Huang H.X."/>
            <person name="Xiao X.J."/>
            <person name="Lin M."/>
            <person name="Wu X.Y."/>
            <person name="Wu W.L."/>
            <person name="Chen Y.Y."/>
            <person name="Chang S.B."/>
            <person name="Sakamoto S."/>
            <person name="Ohme-Takagi M."/>
            <person name="Yagi M."/>
            <person name="Zeng S.J."/>
            <person name="Shen C.Y."/>
            <person name="Yeh C.M."/>
            <person name="Luo Y.B."/>
            <person name="Tsai W.C."/>
            <person name="Van de Peer Y."/>
            <person name="Liu Z.J."/>
        </authorList>
    </citation>
    <scope>NUCLEOTIDE SEQUENCE [LARGE SCALE GENOMIC DNA]</scope>
    <source>
        <strain evidence="4">cv. Shenzhen</strain>
        <tissue evidence="3">Stem</tissue>
    </source>
</reference>
<dbReference type="InterPro" id="IPR011990">
    <property type="entry name" value="TPR-like_helical_dom_sf"/>
</dbReference>
<dbReference type="PANTHER" id="PTHR47933">
    <property type="entry name" value="PENTATRICOPEPTIDE REPEAT-CONTAINING PROTEIN 1, MITOCHONDRIAL"/>
    <property type="match status" value="1"/>
</dbReference>
<dbReference type="Pfam" id="PF12854">
    <property type="entry name" value="PPR_1"/>
    <property type="match status" value="3"/>
</dbReference>
<feature type="repeat" description="PPR" evidence="2">
    <location>
        <begin position="327"/>
        <end position="361"/>
    </location>
</feature>
<keyword evidence="3" id="KW-0489">Methyltransferase</keyword>
<dbReference type="Proteomes" id="UP000236161">
    <property type="component" value="Unassembled WGS sequence"/>
</dbReference>
<evidence type="ECO:0000313" key="3">
    <source>
        <dbReference type="EMBL" id="PKA55048.1"/>
    </source>
</evidence>
<dbReference type="NCBIfam" id="TIGR00756">
    <property type="entry name" value="PPR"/>
    <property type="match status" value="9"/>
</dbReference>
<feature type="repeat" description="PPR" evidence="2">
    <location>
        <begin position="226"/>
        <end position="256"/>
    </location>
</feature>
<dbReference type="PANTHER" id="PTHR47933:SF59">
    <property type="entry name" value="SAP DOMAIN-CONTAINING PROTEIN"/>
    <property type="match status" value="1"/>
</dbReference>
<dbReference type="GO" id="GO:0032259">
    <property type="term" value="P:methylation"/>
    <property type="evidence" value="ECO:0007669"/>
    <property type="project" value="UniProtKB-KW"/>
</dbReference>
<accession>A0A2I0AHN5</accession>
<dbReference type="PROSITE" id="PS51375">
    <property type="entry name" value="PPR"/>
    <property type="match status" value="9"/>
</dbReference>
<dbReference type="OrthoDB" id="185373at2759"/>
<keyword evidence="4" id="KW-1185">Reference proteome</keyword>
<dbReference type="AlphaFoldDB" id="A0A2I0AHN5"/>
<dbReference type="EC" id="2.1.1.204" evidence="3"/>
<keyword evidence="1" id="KW-0677">Repeat</keyword>
<dbReference type="Gene3D" id="1.25.40.10">
    <property type="entry name" value="Tetratricopeptide repeat domain"/>
    <property type="match status" value="5"/>
</dbReference>
<feature type="repeat" description="PPR" evidence="2">
    <location>
        <begin position="504"/>
        <end position="538"/>
    </location>
</feature>
<dbReference type="GO" id="GO:0008168">
    <property type="term" value="F:methyltransferase activity"/>
    <property type="evidence" value="ECO:0007669"/>
    <property type="project" value="UniProtKB-KW"/>
</dbReference>
<evidence type="ECO:0000313" key="4">
    <source>
        <dbReference type="Proteomes" id="UP000236161"/>
    </source>
</evidence>
<keyword evidence="3" id="KW-0808">Transferase</keyword>
<sequence length="638" mass="72231">MYLPIQFKNIKILLHYSTDPHRRMLFSVFRPTRRRPFITGDLRSFSHGGGTVVSPSTEDVAELILRQKSAVLALRTFRWALRLPSFNPSPAVYRAIIRSLLSFRRLDAALEVLSDLPSPPDDAILVTLFRSLGHGRMTRRALQLLDELPSRFNLPSRPSVKVLNTVLDILVKENIDVARDFFRKKMSGQGDEYTFGILMKGLCRCNRIAEGFKLLTLMKSSDLKPNPVIYNTLIHSLCRNGKVGRARNLMSEMENPSDVTFNILIAAYCGEGDLVQALVMLEKSFDFGFVPDTIAVTKIVDVLCNHGRAMEAVEVLERVERRGGAVDSVAYNTLIKGFCAMGKPEIGKKAMREMERKGCLPNLQTYNVLISGLCNSEKIDSAMDLFREMEMDGIAPDFATFDTMVLGFCSAGRVGDGLKLLDLMEELKEFSDHKKISPYDSILYGYYMEGRIEEAKEFLHERMASFFPRAAERSLRILRFCCEAKIKEALLVYEEMVVEGSSPCALVYVSLIERLSEEGEVRKAFDIMNVMMERGFIPVASTFNALINGFCRGGRFRGALKLVEEMERRKCWPDVGSYRPLVCGFCENGEFEKACCLLAQMVRRGVIPDYGIWKCLLQSDSMWKKSQEVHIHEDPSIC</sequence>
<dbReference type="EMBL" id="KZ451980">
    <property type="protein sequence ID" value="PKA55048.1"/>
    <property type="molecule type" value="Genomic_DNA"/>
</dbReference>
<feature type="repeat" description="PPR" evidence="2">
    <location>
        <begin position="257"/>
        <end position="291"/>
    </location>
</feature>
<evidence type="ECO:0000256" key="2">
    <source>
        <dbReference type="PROSITE-ProRule" id="PRU00708"/>
    </source>
</evidence>
<name>A0A2I0AHN5_9ASPA</name>
<feature type="repeat" description="PPR" evidence="2">
    <location>
        <begin position="539"/>
        <end position="573"/>
    </location>
</feature>
<protein>
    <submittedName>
        <fullName evidence="3">Pentatricopeptide repeat-containing protein</fullName>
        <ecNumber evidence="3">2.1.1.204</ecNumber>
    </submittedName>
</protein>
<dbReference type="InterPro" id="IPR051240">
    <property type="entry name" value="Mito_RNA-Proc/Resp"/>
</dbReference>
<organism evidence="3 4">
    <name type="scientific">Apostasia shenzhenica</name>
    <dbReference type="NCBI Taxonomy" id="1088818"/>
    <lineage>
        <taxon>Eukaryota</taxon>
        <taxon>Viridiplantae</taxon>
        <taxon>Streptophyta</taxon>
        <taxon>Embryophyta</taxon>
        <taxon>Tracheophyta</taxon>
        <taxon>Spermatophyta</taxon>
        <taxon>Magnoliopsida</taxon>
        <taxon>Liliopsida</taxon>
        <taxon>Asparagales</taxon>
        <taxon>Orchidaceae</taxon>
        <taxon>Apostasioideae</taxon>
        <taxon>Apostasia</taxon>
    </lineage>
</organism>
<gene>
    <name evidence="3" type="ORF">AXF42_Ash003685</name>
</gene>
<feature type="repeat" description="PPR" evidence="2">
    <location>
        <begin position="191"/>
        <end position="225"/>
    </location>
</feature>